<dbReference type="Proteomes" id="UP000233325">
    <property type="component" value="Unassembled WGS sequence"/>
</dbReference>
<evidence type="ECO:0000313" key="1">
    <source>
        <dbReference type="EMBL" id="PKM88966.1"/>
    </source>
</evidence>
<feature type="non-terminal residue" evidence="1">
    <location>
        <position position="307"/>
    </location>
</feature>
<dbReference type="EMBL" id="PHAH01000007">
    <property type="protein sequence ID" value="PKM88966.1"/>
    <property type="molecule type" value="Genomic_DNA"/>
</dbReference>
<organism evidence="1 2">
    <name type="scientific">Candidatus Falkowbacteria bacterium HGW-Falkowbacteria-2</name>
    <dbReference type="NCBI Taxonomy" id="2013769"/>
    <lineage>
        <taxon>Bacteria</taxon>
        <taxon>Candidatus Falkowiibacteriota</taxon>
    </lineage>
</organism>
<accession>A0A2N2E2Q4</accession>
<comment type="caution">
    <text evidence="1">The sequence shown here is derived from an EMBL/GenBank/DDBJ whole genome shotgun (WGS) entry which is preliminary data.</text>
</comment>
<proteinExistence type="predicted"/>
<name>A0A2N2E2Q4_9BACT</name>
<dbReference type="AlphaFoldDB" id="A0A2N2E2Q4"/>
<gene>
    <name evidence="1" type="ORF">CVU83_00800</name>
</gene>
<evidence type="ECO:0000313" key="2">
    <source>
        <dbReference type="Proteomes" id="UP000233325"/>
    </source>
</evidence>
<protein>
    <submittedName>
        <fullName evidence="1">Uncharacterized protein</fullName>
    </submittedName>
</protein>
<sequence length="307" mass="34273">MHYKIASLVLNASKHLNGCREAHITQPDAVKENLAGKLFILAEIDGKKTEVKKVIDFITESLDDFYYNDEKIFLLDKIEGLTLENIFEASLAKLNKALLDFLAQEKIYLRAEDTNLVIGLLFENKLYFSNFGRNKAFLIYKRQDDYDIINVETSAADAEDSAVIATSGPKFFSSVITGKIPPSSYFLFCNEVLPEYLSNKDLITIITKLPPMVAAEQMKASLSKVNTYVPFLGIIVKNTYGLSASDLKEDSGAEIAQSAHNSISHLNYTERRTEQMLAPAGLVNWSKFGKFFSGGKKKTLAKQGLLK</sequence>
<reference evidence="1 2" key="1">
    <citation type="journal article" date="2017" name="ISME J.">
        <title>Potential for microbial H2 and metal transformations associated with novel bacteria and archaea in deep terrestrial subsurface sediments.</title>
        <authorList>
            <person name="Hernsdorf A.W."/>
            <person name="Amano Y."/>
            <person name="Miyakawa K."/>
            <person name="Ise K."/>
            <person name="Suzuki Y."/>
            <person name="Anantharaman K."/>
            <person name="Probst A."/>
            <person name="Burstein D."/>
            <person name="Thomas B.C."/>
            <person name="Banfield J.F."/>
        </authorList>
    </citation>
    <scope>NUCLEOTIDE SEQUENCE [LARGE SCALE GENOMIC DNA]</scope>
    <source>
        <strain evidence="1">HGW-Falkowbacteria-2</strain>
    </source>
</reference>